<proteinExistence type="predicted"/>
<dbReference type="Proteomes" id="UP000179266">
    <property type="component" value="Unassembled WGS sequence"/>
</dbReference>
<name>A0A1F7RXU8_9BACT</name>
<organism evidence="1 2">
    <name type="scientific">Candidatus Schekmanbacteria bacterium RBG_13_48_7</name>
    <dbReference type="NCBI Taxonomy" id="1817878"/>
    <lineage>
        <taxon>Bacteria</taxon>
        <taxon>Candidatus Schekmaniibacteriota</taxon>
    </lineage>
</organism>
<evidence type="ECO:0000313" key="1">
    <source>
        <dbReference type="EMBL" id="OGL46395.1"/>
    </source>
</evidence>
<reference evidence="1 2" key="1">
    <citation type="journal article" date="2016" name="Nat. Commun.">
        <title>Thousands of microbial genomes shed light on interconnected biogeochemical processes in an aquifer system.</title>
        <authorList>
            <person name="Anantharaman K."/>
            <person name="Brown C.T."/>
            <person name="Hug L.A."/>
            <person name="Sharon I."/>
            <person name="Castelle C.J."/>
            <person name="Probst A.J."/>
            <person name="Thomas B.C."/>
            <person name="Singh A."/>
            <person name="Wilkins M.J."/>
            <person name="Karaoz U."/>
            <person name="Brodie E.L."/>
            <person name="Williams K.H."/>
            <person name="Hubbard S.S."/>
            <person name="Banfield J.F."/>
        </authorList>
    </citation>
    <scope>NUCLEOTIDE SEQUENCE [LARGE SCALE GENOMIC DNA]</scope>
</reference>
<sequence length="142" mass="16511">MSLIYLRKYAAKNIPGNQIEQNKKAITNFSKLLRLGFGWITYKRGKYQPKNPLAKFGLELQESKTRLIEFGRYAIENGRASGKGKPETFDFLGFTHICSKRWKDGRFTVRRNTIAKRLLAKLKEVRKVLMRNRHAPVPEQGK</sequence>
<gene>
    <name evidence="1" type="ORF">A2161_03135</name>
</gene>
<protein>
    <recommendedName>
        <fullName evidence="3">Group II intron maturase-specific domain-containing protein</fullName>
    </recommendedName>
</protein>
<evidence type="ECO:0000313" key="2">
    <source>
        <dbReference type="Proteomes" id="UP000179266"/>
    </source>
</evidence>
<accession>A0A1F7RXU8</accession>
<dbReference type="AlphaFoldDB" id="A0A1F7RXU8"/>
<comment type="caution">
    <text evidence="1">The sequence shown here is derived from an EMBL/GenBank/DDBJ whole genome shotgun (WGS) entry which is preliminary data.</text>
</comment>
<dbReference type="EMBL" id="MGDD01000130">
    <property type="protein sequence ID" value="OGL46395.1"/>
    <property type="molecule type" value="Genomic_DNA"/>
</dbReference>
<evidence type="ECO:0008006" key="3">
    <source>
        <dbReference type="Google" id="ProtNLM"/>
    </source>
</evidence>